<proteinExistence type="predicted"/>
<dbReference type="Gene3D" id="3.40.710.10">
    <property type="entry name" value="DD-peptidase/beta-lactamase superfamily"/>
    <property type="match status" value="1"/>
</dbReference>
<dbReference type="InterPro" id="IPR050491">
    <property type="entry name" value="AmpC-like"/>
</dbReference>
<dbReference type="InterPro" id="IPR012338">
    <property type="entry name" value="Beta-lactam/transpept-like"/>
</dbReference>
<evidence type="ECO:0000259" key="1">
    <source>
        <dbReference type="Pfam" id="PF00144"/>
    </source>
</evidence>
<gene>
    <name evidence="2" type="ORF">DL238_05920</name>
</gene>
<evidence type="ECO:0000313" key="2">
    <source>
        <dbReference type="EMBL" id="RDS77196.1"/>
    </source>
</evidence>
<dbReference type="PANTHER" id="PTHR46825">
    <property type="entry name" value="D-ALANYL-D-ALANINE-CARBOXYPEPTIDASE/ENDOPEPTIDASE AMPH"/>
    <property type="match status" value="1"/>
</dbReference>
<dbReference type="PANTHER" id="PTHR46825:SF9">
    <property type="entry name" value="BETA-LACTAMASE-RELATED DOMAIN-CONTAINING PROTEIN"/>
    <property type="match status" value="1"/>
</dbReference>
<dbReference type="OrthoDB" id="9804448at2"/>
<sequence length="532" mass="58124">MINDETRFAIDDLFSSHARKGSPGAVCGVVQDGKLVFAEGWGWAHLEHAVPMETNTVFHVASLSKQFTAVTAALVCDERDIAFDTDLRHFVPEIPDGPPITFRHAIHHTSGLREQWDLLRLSGWRDADLKTTGDVLRAVARQGANNFAPGTRFQYINTAYTLVAVALERITGESMRALADRLIFAPLGMRDTFFLDDHDEIVPRRAQAYARQDDGSYRICVPHFETVGPSNLQSTLEDLARWEANLANRVVGDGDLIARMASPAQFAEGARIDYGYGLILGHHGAYATLEHAGGDAAFRAYYLRVPDHGLSVIILANFLEISPSQIARQIVDLILPQPDGGAARSSTAPLDLKLHNVARIDGLYRHDESGVTCEISLRGGQLHLASSGTDYELVPLANGNFRVRDMDIEVVFDLTRPGPAQSVAVHVGGNTVNRCARVTATEPSDGAELSDFAGIFASSDLDATYSVAPREGVLMVRGPRGLAIRLRPTHRDAFAALDTTIDVQFQRSQDGSVSGFLLSSERAWNIPFTRSE</sequence>
<keyword evidence="2" id="KW-0378">Hydrolase</keyword>
<comment type="caution">
    <text evidence="2">The sequence shown here is derived from an EMBL/GenBank/DDBJ whole genome shotgun (WGS) entry which is preliminary data.</text>
</comment>
<dbReference type="SUPFAM" id="SSF56601">
    <property type="entry name" value="beta-lactamase/transpeptidase-like"/>
    <property type="match status" value="1"/>
</dbReference>
<dbReference type="GO" id="GO:0016787">
    <property type="term" value="F:hydrolase activity"/>
    <property type="evidence" value="ECO:0007669"/>
    <property type="project" value="UniProtKB-KW"/>
</dbReference>
<keyword evidence="3" id="KW-1185">Reference proteome</keyword>
<dbReference type="Proteomes" id="UP000254101">
    <property type="component" value="Unassembled WGS sequence"/>
</dbReference>
<evidence type="ECO:0000313" key="3">
    <source>
        <dbReference type="Proteomes" id="UP000254101"/>
    </source>
</evidence>
<feature type="domain" description="Beta-lactamase-related" evidence="1">
    <location>
        <begin position="17"/>
        <end position="320"/>
    </location>
</feature>
<reference evidence="2 3" key="1">
    <citation type="submission" date="2018-07" db="EMBL/GenBank/DDBJ databases">
        <title>Erythrobacter nanhaiensis sp. nov., a novel member of the genus Erythrobacter isolated from the South China Sea.</title>
        <authorList>
            <person name="Chen X."/>
            <person name="Liu J."/>
        </authorList>
    </citation>
    <scope>NUCLEOTIDE SEQUENCE [LARGE SCALE GENOMIC DNA]</scope>
    <source>
        <strain evidence="2 3">S-5</strain>
    </source>
</reference>
<protein>
    <submittedName>
        <fullName evidence="2">Class A beta-lactamase-related serine hydrolase</fullName>
    </submittedName>
</protein>
<dbReference type="AlphaFoldDB" id="A0A395LJK7"/>
<dbReference type="RefSeq" id="WP_115491416.1">
    <property type="nucleotide sequence ID" value="NZ_JACHWW010000001.1"/>
</dbReference>
<name>A0A395LJK7_9SPHN</name>
<organism evidence="2 3">
    <name type="scientific">Alteriqipengyuania lutimaris</name>
    <dbReference type="NCBI Taxonomy" id="1538146"/>
    <lineage>
        <taxon>Bacteria</taxon>
        <taxon>Pseudomonadati</taxon>
        <taxon>Pseudomonadota</taxon>
        <taxon>Alphaproteobacteria</taxon>
        <taxon>Sphingomonadales</taxon>
        <taxon>Erythrobacteraceae</taxon>
        <taxon>Alteriqipengyuania</taxon>
    </lineage>
</organism>
<dbReference type="Pfam" id="PF00144">
    <property type="entry name" value="Beta-lactamase"/>
    <property type="match status" value="1"/>
</dbReference>
<accession>A0A395LJK7</accession>
<dbReference type="InterPro" id="IPR001466">
    <property type="entry name" value="Beta-lactam-related"/>
</dbReference>
<dbReference type="EMBL" id="QRBB01000001">
    <property type="protein sequence ID" value="RDS77196.1"/>
    <property type="molecule type" value="Genomic_DNA"/>
</dbReference>